<dbReference type="GeneID" id="83203583"/>
<feature type="domain" description="Aldehyde dehydrogenase" evidence="4">
    <location>
        <begin position="27"/>
        <end position="186"/>
    </location>
</feature>
<dbReference type="InterPro" id="IPR015590">
    <property type="entry name" value="Aldehyde_DH_dom"/>
</dbReference>
<comment type="catalytic activity">
    <reaction evidence="3">
        <text>an aldehyde + NAD(+) + H2O = a carboxylate + NADH + 2 H(+)</text>
        <dbReference type="Rhea" id="RHEA:16185"/>
        <dbReference type="ChEBI" id="CHEBI:15377"/>
        <dbReference type="ChEBI" id="CHEBI:15378"/>
        <dbReference type="ChEBI" id="CHEBI:17478"/>
        <dbReference type="ChEBI" id="CHEBI:29067"/>
        <dbReference type="ChEBI" id="CHEBI:57540"/>
        <dbReference type="ChEBI" id="CHEBI:57945"/>
        <dbReference type="EC" id="1.2.1.3"/>
    </reaction>
</comment>
<gene>
    <name evidence="5" type="ORF">N7468_006984</name>
</gene>
<accession>A0A9W9NW60</accession>
<dbReference type="GO" id="GO:0004029">
    <property type="term" value="F:aldehyde dehydrogenase (NAD+) activity"/>
    <property type="evidence" value="ECO:0007669"/>
    <property type="project" value="UniProtKB-EC"/>
</dbReference>
<dbReference type="Pfam" id="PF00171">
    <property type="entry name" value="Aldedh"/>
    <property type="match status" value="1"/>
</dbReference>
<organism evidence="5 6">
    <name type="scientific">Penicillium chermesinum</name>
    <dbReference type="NCBI Taxonomy" id="63820"/>
    <lineage>
        <taxon>Eukaryota</taxon>
        <taxon>Fungi</taxon>
        <taxon>Dikarya</taxon>
        <taxon>Ascomycota</taxon>
        <taxon>Pezizomycotina</taxon>
        <taxon>Eurotiomycetes</taxon>
        <taxon>Eurotiomycetidae</taxon>
        <taxon>Eurotiales</taxon>
        <taxon>Aspergillaceae</taxon>
        <taxon>Penicillium</taxon>
    </lineage>
</organism>
<proteinExistence type="inferred from homology"/>
<name>A0A9W9NW60_9EURO</name>
<comment type="caution">
    <text evidence="5">The sequence shown here is derived from an EMBL/GenBank/DDBJ whole genome shotgun (WGS) entry which is preliminary data.</text>
</comment>
<comment type="similarity">
    <text evidence="1">Belongs to the aldehyde dehydrogenase family.</text>
</comment>
<sequence>MSNQHTDPELTLWAVGDGGSAEAQRYTRIVNKHPGEHYDQGALYVSVHYEPHGVCAAIVPFHGPQVHTGCKVAPAIAAGNTTVLKPSEQAPLTLMRIMDLVSEILPKNVCRSPSSNILGQNGFSFTGSLPVSTKIAGVVGKSTKSIILKLGDKNVLVIFDAIDLDRVLPVAIEGAFFDNCYACTDTS</sequence>
<dbReference type="InterPro" id="IPR016162">
    <property type="entry name" value="Ald_DH_N"/>
</dbReference>
<dbReference type="InterPro" id="IPR016161">
    <property type="entry name" value="Ald_DH/histidinol_DH"/>
</dbReference>
<evidence type="ECO:0000313" key="6">
    <source>
        <dbReference type="Proteomes" id="UP001150941"/>
    </source>
</evidence>
<dbReference type="Proteomes" id="UP001150941">
    <property type="component" value="Unassembled WGS sequence"/>
</dbReference>
<dbReference type="AlphaFoldDB" id="A0A9W9NW60"/>
<reference evidence="5" key="2">
    <citation type="journal article" date="2023" name="IMA Fungus">
        <title>Comparative genomic study of the Penicillium genus elucidates a diverse pangenome and 15 lateral gene transfer events.</title>
        <authorList>
            <person name="Petersen C."/>
            <person name="Sorensen T."/>
            <person name="Nielsen M.R."/>
            <person name="Sondergaard T.E."/>
            <person name="Sorensen J.L."/>
            <person name="Fitzpatrick D.A."/>
            <person name="Frisvad J.C."/>
            <person name="Nielsen K.L."/>
        </authorList>
    </citation>
    <scope>NUCLEOTIDE SEQUENCE</scope>
    <source>
        <strain evidence="5">IBT 19713</strain>
    </source>
</reference>
<dbReference type="Gene3D" id="3.40.309.10">
    <property type="entry name" value="Aldehyde Dehydrogenase, Chain A, domain 2"/>
    <property type="match status" value="1"/>
</dbReference>
<dbReference type="SUPFAM" id="SSF53720">
    <property type="entry name" value="ALDH-like"/>
    <property type="match status" value="1"/>
</dbReference>
<evidence type="ECO:0000259" key="4">
    <source>
        <dbReference type="Pfam" id="PF00171"/>
    </source>
</evidence>
<keyword evidence="6" id="KW-1185">Reference proteome</keyword>
<dbReference type="OrthoDB" id="310895at2759"/>
<evidence type="ECO:0000256" key="2">
    <source>
        <dbReference type="ARBA" id="ARBA00024226"/>
    </source>
</evidence>
<evidence type="ECO:0000313" key="5">
    <source>
        <dbReference type="EMBL" id="KAJ5225759.1"/>
    </source>
</evidence>
<evidence type="ECO:0000256" key="3">
    <source>
        <dbReference type="ARBA" id="ARBA00049194"/>
    </source>
</evidence>
<evidence type="ECO:0000256" key="1">
    <source>
        <dbReference type="ARBA" id="ARBA00009986"/>
    </source>
</evidence>
<dbReference type="InterPro" id="IPR016163">
    <property type="entry name" value="Ald_DH_C"/>
</dbReference>
<dbReference type="PANTHER" id="PTHR11699">
    <property type="entry name" value="ALDEHYDE DEHYDROGENASE-RELATED"/>
    <property type="match status" value="1"/>
</dbReference>
<protein>
    <recommendedName>
        <fullName evidence="2">aldehyde dehydrogenase (NAD(+))</fullName>
        <ecNumber evidence="2">1.2.1.3</ecNumber>
    </recommendedName>
</protein>
<dbReference type="EC" id="1.2.1.3" evidence="2"/>
<dbReference type="EMBL" id="JAPQKS010000005">
    <property type="protein sequence ID" value="KAJ5225759.1"/>
    <property type="molecule type" value="Genomic_DNA"/>
</dbReference>
<reference evidence="5" key="1">
    <citation type="submission" date="2022-11" db="EMBL/GenBank/DDBJ databases">
        <authorList>
            <person name="Petersen C."/>
        </authorList>
    </citation>
    <scope>NUCLEOTIDE SEQUENCE</scope>
    <source>
        <strain evidence="5">IBT 19713</strain>
    </source>
</reference>
<dbReference type="Gene3D" id="3.40.605.10">
    <property type="entry name" value="Aldehyde Dehydrogenase, Chain A, domain 1"/>
    <property type="match status" value="1"/>
</dbReference>
<dbReference type="RefSeq" id="XP_058329170.1">
    <property type="nucleotide sequence ID" value="XM_058476280.1"/>
</dbReference>